<feature type="transmembrane region" description="Helical" evidence="1">
    <location>
        <begin position="242"/>
        <end position="259"/>
    </location>
</feature>
<accession>A0ABC8CJX9</accession>
<protein>
    <recommendedName>
        <fullName evidence="2">Cupin type-2 domain-containing protein</fullName>
    </recommendedName>
</protein>
<dbReference type="InterPro" id="IPR052538">
    <property type="entry name" value="Flavonoid_dioxygenase-like"/>
</dbReference>
<reference evidence="3 4" key="1">
    <citation type="submission" date="2017-11" db="EMBL/GenBank/DDBJ databases">
        <title>Whole genome sequencing of cultured pathogen.</title>
        <authorList>
            <person name="Hoffmann M."/>
            <person name="Sanchez M."/>
            <person name="Timme R."/>
            <person name="Nudel K."/>
            <person name="Bry L."/>
        </authorList>
    </citation>
    <scope>NUCLEOTIDE SEQUENCE [LARGE SCALE GENOMIC DNA]</scope>
    <source>
        <strain evidence="3 4">216</strain>
    </source>
</reference>
<feature type="domain" description="Cupin type-2" evidence="2">
    <location>
        <begin position="271"/>
        <end position="342"/>
    </location>
</feature>
<dbReference type="InterPro" id="IPR013096">
    <property type="entry name" value="Cupin_2"/>
</dbReference>
<dbReference type="Pfam" id="PF07883">
    <property type="entry name" value="Cupin_2"/>
    <property type="match status" value="1"/>
</dbReference>
<dbReference type="InterPro" id="IPR014710">
    <property type="entry name" value="RmlC-like_jellyroll"/>
</dbReference>
<dbReference type="SUPFAM" id="SSF51182">
    <property type="entry name" value="RmlC-like cupins"/>
    <property type="match status" value="1"/>
</dbReference>
<keyword evidence="1" id="KW-1133">Transmembrane helix</keyword>
<gene>
    <name evidence="3" type="ORF">A9D01_01525</name>
</gene>
<keyword evidence="1" id="KW-0812">Transmembrane</keyword>
<evidence type="ECO:0000313" key="3">
    <source>
        <dbReference type="EMBL" id="ATZ07628.1"/>
    </source>
</evidence>
<dbReference type="PANTHER" id="PTHR43346:SF1">
    <property type="entry name" value="QUERCETIN 2,3-DIOXYGENASE-RELATED"/>
    <property type="match status" value="1"/>
</dbReference>
<dbReference type="InterPro" id="IPR011051">
    <property type="entry name" value="RmlC_Cupin_sf"/>
</dbReference>
<proteinExistence type="predicted"/>
<dbReference type="Gene3D" id="2.60.120.10">
    <property type="entry name" value="Jelly Rolls"/>
    <property type="match status" value="1"/>
</dbReference>
<dbReference type="PANTHER" id="PTHR43346">
    <property type="entry name" value="LIGAND BINDING DOMAIN PROTEIN, PUTATIVE (AFU_ORTHOLOGUE AFUA_6G14370)-RELATED"/>
    <property type="match status" value="1"/>
</dbReference>
<dbReference type="Proteomes" id="UP000231994">
    <property type="component" value="Chromosome"/>
</dbReference>
<evidence type="ECO:0000259" key="2">
    <source>
        <dbReference type="Pfam" id="PF07883"/>
    </source>
</evidence>
<sequence length="348" mass="39410">METWTLDHPEAGKLEVTVGPDVEFAEAYEDWPQEPSEQEYTALDANMPLKERIRAFINNPPIRVQVCLDSEVLGRYTSLSSARVALKQIDTDELRSIELVNRTKPHLKLHANALDELIEVTYHNGSEVVEFEPPAGSRGAQRREEMEQSPVKRVAYPLLAGLGKGGWALAVIVLGPILRKLFDLLPIPDIDWPDLPDLPELPQIHLPTISIDWPDINWPNINFPDLPPLPEWMVFLLDNSKVWVPIVIGIAFGVISMRNHKKSERHKRQWQDGGEIGAEVHDDHDQFLRLESGQGRIMIGEDEDNLDIDQVVEDDFAVFVPAGKWHNFVNEGSEPVKLYSIYAAPDHV</sequence>
<dbReference type="AlphaFoldDB" id="A0ABC8CJX9"/>
<organism evidence="3 4">
    <name type="scientific">Corynebacterium striatum</name>
    <dbReference type="NCBI Taxonomy" id="43770"/>
    <lineage>
        <taxon>Bacteria</taxon>
        <taxon>Bacillati</taxon>
        <taxon>Actinomycetota</taxon>
        <taxon>Actinomycetes</taxon>
        <taxon>Mycobacteriales</taxon>
        <taxon>Corynebacteriaceae</taxon>
        <taxon>Corynebacterium</taxon>
    </lineage>
</organism>
<name>A0ABC8CJX9_CORST</name>
<evidence type="ECO:0000256" key="1">
    <source>
        <dbReference type="SAM" id="Phobius"/>
    </source>
</evidence>
<evidence type="ECO:0000313" key="4">
    <source>
        <dbReference type="Proteomes" id="UP000231994"/>
    </source>
</evidence>
<dbReference type="EMBL" id="CP024932">
    <property type="protein sequence ID" value="ATZ07628.1"/>
    <property type="molecule type" value="Genomic_DNA"/>
</dbReference>
<keyword evidence="1" id="KW-0472">Membrane</keyword>
<feature type="transmembrane region" description="Helical" evidence="1">
    <location>
        <begin position="154"/>
        <end position="178"/>
    </location>
</feature>